<feature type="transmembrane region" description="Helical" evidence="1">
    <location>
        <begin position="125"/>
        <end position="143"/>
    </location>
</feature>
<dbReference type="EMBL" id="JAFBDZ010000006">
    <property type="protein sequence ID" value="MBM7587996.1"/>
    <property type="molecule type" value="Genomic_DNA"/>
</dbReference>
<gene>
    <name evidence="2" type="ORF">JOC86_004571</name>
</gene>
<dbReference type="RefSeq" id="WP_205175310.1">
    <property type="nucleotide sequence ID" value="NZ_JAFBDZ010000006.1"/>
</dbReference>
<keyword evidence="1" id="KW-0812">Transmembrane</keyword>
<name>A0ABS2NKE9_9BACI</name>
<keyword evidence="3" id="KW-1185">Reference proteome</keyword>
<evidence type="ECO:0000256" key="1">
    <source>
        <dbReference type="SAM" id="Phobius"/>
    </source>
</evidence>
<reference evidence="2 3" key="1">
    <citation type="submission" date="2021-01" db="EMBL/GenBank/DDBJ databases">
        <title>Genomic Encyclopedia of Type Strains, Phase IV (KMG-IV): sequencing the most valuable type-strain genomes for metagenomic binning, comparative biology and taxonomic classification.</title>
        <authorList>
            <person name="Goeker M."/>
        </authorList>
    </citation>
    <scope>NUCLEOTIDE SEQUENCE [LARGE SCALE GENOMIC DNA]</scope>
    <source>
        <strain evidence="2 3">DSM 24834</strain>
    </source>
</reference>
<feature type="transmembrane region" description="Helical" evidence="1">
    <location>
        <begin position="67"/>
        <end position="85"/>
    </location>
</feature>
<comment type="caution">
    <text evidence="2">The sequence shown here is derived from an EMBL/GenBank/DDBJ whole genome shotgun (WGS) entry which is preliminary data.</text>
</comment>
<sequence>MAFSIFILLTFLTCTLFVAMKKELTIVENTFIYLLILVLSINVSWIVSHELKFIEVTKEPVNNTAFLFYRSVILPMILVVYVNFIQKVNTITRSLLITIASLIIMLLLSGLTVYFDIFTYKKWNFGYDLLYFVFLQWIAYYAFKFIRKVEDREVKYS</sequence>
<feature type="transmembrane region" description="Helical" evidence="1">
    <location>
        <begin position="91"/>
        <end position="113"/>
    </location>
</feature>
<keyword evidence="1" id="KW-1133">Transmembrane helix</keyword>
<protein>
    <submittedName>
        <fullName evidence="2">Uncharacterized protein</fullName>
    </submittedName>
</protein>
<proteinExistence type="predicted"/>
<dbReference type="Proteomes" id="UP001646157">
    <property type="component" value="Unassembled WGS sequence"/>
</dbReference>
<accession>A0ABS2NKE9</accession>
<evidence type="ECO:0000313" key="3">
    <source>
        <dbReference type="Proteomes" id="UP001646157"/>
    </source>
</evidence>
<keyword evidence="1" id="KW-0472">Membrane</keyword>
<evidence type="ECO:0000313" key="2">
    <source>
        <dbReference type="EMBL" id="MBM7587996.1"/>
    </source>
</evidence>
<organism evidence="2 3">
    <name type="scientific">Rossellomorea pakistanensis</name>
    <dbReference type="NCBI Taxonomy" id="992288"/>
    <lineage>
        <taxon>Bacteria</taxon>
        <taxon>Bacillati</taxon>
        <taxon>Bacillota</taxon>
        <taxon>Bacilli</taxon>
        <taxon>Bacillales</taxon>
        <taxon>Bacillaceae</taxon>
        <taxon>Rossellomorea</taxon>
    </lineage>
</organism>
<feature type="transmembrane region" description="Helical" evidence="1">
    <location>
        <begin position="31"/>
        <end position="47"/>
    </location>
</feature>